<name>A0A1S8BPB6_9PEZI</name>
<evidence type="ECO:0000256" key="9">
    <source>
        <dbReference type="ARBA" id="ARBA00022801"/>
    </source>
</evidence>
<keyword evidence="12" id="KW-0865">Zymogen</keyword>
<dbReference type="GO" id="GO:0006508">
    <property type="term" value="P:proteolysis"/>
    <property type="evidence" value="ECO:0007669"/>
    <property type="project" value="UniProtKB-KW"/>
</dbReference>
<dbReference type="OrthoDB" id="412874at2759"/>
<dbReference type="PANTHER" id="PTHR37016:SF2">
    <property type="entry name" value="NEUTRAL PROTEASE 2 HOMOLOG SNOG_02177"/>
    <property type="match status" value="1"/>
</dbReference>
<dbReference type="PRINTS" id="PR00768">
    <property type="entry name" value="DEUTEROLYSIN"/>
</dbReference>
<dbReference type="SMART" id="SM01351">
    <property type="entry name" value="Aspzincin_M35"/>
    <property type="match status" value="1"/>
</dbReference>
<evidence type="ECO:0000256" key="14">
    <source>
        <dbReference type="PIRSR" id="PIRSR601384-2"/>
    </source>
</evidence>
<evidence type="ECO:0000256" key="10">
    <source>
        <dbReference type="ARBA" id="ARBA00022833"/>
    </source>
</evidence>
<feature type="signal peptide" evidence="15">
    <location>
        <begin position="1"/>
        <end position="19"/>
    </location>
</feature>
<evidence type="ECO:0000256" key="12">
    <source>
        <dbReference type="ARBA" id="ARBA00023145"/>
    </source>
</evidence>
<dbReference type="InterPro" id="IPR050414">
    <property type="entry name" value="Fungal_M35_metalloproteases"/>
</dbReference>
<dbReference type="Gene3D" id="3.40.390.10">
    <property type="entry name" value="Collagenase (Catalytic Domain)"/>
    <property type="match status" value="1"/>
</dbReference>
<keyword evidence="10 14" id="KW-0862">Zinc</keyword>
<evidence type="ECO:0000256" key="7">
    <source>
        <dbReference type="ARBA" id="ARBA00022723"/>
    </source>
</evidence>
<dbReference type="InterPro" id="IPR024079">
    <property type="entry name" value="MetalloPept_cat_dom_sf"/>
</dbReference>
<keyword evidence="8 15" id="KW-0732">Signal</keyword>
<comment type="function">
    <text evidence="15">Secreted metalloproteinase that allows assimilation of proteinaceous substrates. Shows high activities on basic nuclear substrates such as histone and protamine.</text>
</comment>
<dbReference type="STRING" id="420778.A0A1S8BPB6"/>
<dbReference type="GO" id="GO:0004222">
    <property type="term" value="F:metalloendopeptidase activity"/>
    <property type="evidence" value="ECO:0007669"/>
    <property type="project" value="InterPro"/>
</dbReference>
<dbReference type="GO" id="GO:0046872">
    <property type="term" value="F:metal ion binding"/>
    <property type="evidence" value="ECO:0007669"/>
    <property type="project" value="UniProtKB-KW"/>
</dbReference>
<evidence type="ECO:0000256" key="1">
    <source>
        <dbReference type="ARBA" id="ARBA00001187"/>
    </source>
</evidence>
<dbReference type="EMBL" id="MSZU01000074">
    <property type="protein sequence ID" value="OMP89286.1"/>
    <property type="molecule type" value="Genomic_DNA"/>
</dbReference>
<evidence type="ECO:0000256" key="2">
    <source>
        <dbReference type="ARBA" id="ARBA00004613"/>
    </source>
</evidence>
<evidence type="ECO:0000256" key="4">
    <source>
        <dbReference type="ARBA" id="ARBA00022525"/>
    </source>
</evidence>
<dbReference type="InterPro" id="IPR001384">
    <property type="entry name" value="Peptidase_M35"/>
</dbReference>
<evidence type="ECO:0000256" key="13">
    <source>
        <dbReference type="PIRSR" id="PIRSR601384-1"/>
    </source>
</evidence>
<feature type="binding site" evidence="14">
    <location>
        <position position="316"/>
    </location>
    <ligand>
        <name>Zn(2+)</name>
        <dbReference type="ChEBI" id="CHEBI:29105"/>
        <note>catalytic</note>
    </ligand>
</feature>
<evidence type="ECO:0000256" key="8">
    <source>
        <dbReference type="ARBA" id="ARBA00022729"/>
    </source>
</evidence>
<organism evidence="17 18">
    <name type="scientific">Diplodia seriata</name>
    <dbReference type="NCBI Taxonomy" id="420778"/>
    <lineage>
        <taxon>Eukaryota</taxon>
        <taxon>Fungi</taxon>
        <taxon>Dikarya</taxon>
        <taxon>Ascomycota</taxon>
        <taxon>Pezizomycotina</taxon>
        <taxon>Dothideomycetes</taxon>
        <taxon>Dothideomycetes incertae sedis</taxon>
        <taxon>Botryosphaeriales</taxon>
        <taxon>Botryosphaeriaceae</taxon>
        <taxon>Diplodia</taxon>
    </lineage>
</organism>
<dbReference type="EC" id="3.4.24.39" evidence="15"/>
<evidence type="ECO:0000259" key="16">
    <source>
        <dbReference type="SMART" id="SM01351"/>
    </source>
</evidence>
<keyword evidence="6 15" id="KW-0165">Cleavage on pair of basic residues</keyword>
<protein>
    <recommendedName>
        <fullName evidence="15">Neutral protease 2</fullName>
        <ecNumber evidence="15">3.4.24.39</ecNumber>
    </recommendedName>
    <alternativeName>
        <fullName evidence="15">Deuterolysin</fullName>
    </alternativeName>
</protein>
<sequence>MKFFAGSLLALATIVSGTAVDLNKRDTPLDVKLEMVGNSEVKATLTNNGASALKLFKVGSILDKTAVEKTEVNSAESRIAFDGIRLRMATSNLSEDAFQSLAAGESVAVQFDLAEAHDLSSGGAIDILSSGAISFAADGTTSIAGAVPYTSNKISTTVDGAAAAAARARFVKRVAVNADCTGSRRTATVNAVANSRSLALAAQAAAASGSASKFQEYFKTTPASTRSPVAAAFGRVATERASTTSGASDYYCTDVYGNGCQSGVLAYTLPSSSYMVNCPLYFSALSPTSRTCHDQDQQTTTLHEMTHLSEVAGTTDQNGAYGYAAVQSLTAAQNLRHADTYTLYAQGMFCVILSSPLVLVLMMSSYLRWLLSVSPCATHGIETFPEMAGSCGCFSVTRDCERWRFVEEYSRKCEWIGVTEIYLIVIFFLLGEKKLRQTMTAMPNMFPVRILHRMPYSPELPLI</sequence>
<accession>A0A1S8BPB6</accession>
<dbReference type="CDD" id="cd11008">
    <property type="entry name" value="M35_deuterolysin_like"/>
    <property type="match status" value="1"/>
</dbReference>
<evidence type="ECO:0000256" key="5">
    <source>
        <dbReference type="ARBA" id="ARBA00022670"/>
    </source>
</evidence>
<evidence type="ECO:0000313" key="18">
    <source>
        <dbReference type="Proteomes" id="UP000190776"/>
    </source>
</evidence>
<evidence type="ECO:0000256" key="15">
    <source>
        <dbReference type="RuleBase" id="RU361126"/>
    </source>
</evidence>
<dbReference type="SUPFAM" id="SSF55486">
    <property type="entry name" value="Metalloproteases ('zincins'), catalytic domain"/>
    <property type="match status" value="1"/>
</dbReference>
<evidence type="ECO:0000256" key="11">
    <source>
        <dbReference type="ARBA" id="ARBA00023049"/>
    </source>
</evidence>
<keyword evidence="7 14" id="KW-0479">Metal-binding</keyword>
<evidence type="ECO:0000256" key="3">
    <source>
        <dbReference type="ARBA" id="ARBA00010279"/>
    </source>
</evidence>
<feature type="active site" evidence="13">
    <location>
        <position position="304"/>
    </location>
</feature>
<feature type="chain" id="PRO_5011826021" description="Neutral protease 2" evidence="15">
    <location>
        <begin position="20"/>
        <end position="463"/>
    </location>
</feature>
<comment type="subcellular location">
    <subcellularLocation>
        <location evidence="2 15">Secreted</location>
    </subcellularLocation>
</comment>
<comment type="caution">
    <text evidence="17">The sequence shown here is derived from an EMBL/GenBank/DDBJ whole genome shotgun (WGS) entry which is preliminary data.</text>
</comment>
<dbReference type="Gene3D" id="2.60.40.2970">
    <property type="match status" value="1"/>
</dbReference>
<dbReference type="Proteomes" id="UP000190776">
    <property type="component" value="Unassembled WGS sequence"/>
</dbReference>
<comment type="catalytic activity">
    <reaction evidence="1 15">
        <text>Preferential cleavage of bonds with hydrophobic residues in P1'. Also 3-Asn-|-Gln-4 and 8-Gly-|-Ser-9 bonds in insulin B chain.</text>
        <dbReference type="EC" id="3.4.24.39"/>
    </reaction>
</comment>
<dbReference type="Pfam" id="PF02102">
    <property type="entry name" value="Peptidase_M35"/>
    <property type="match status" value="1"/>
</dbReference>
<feature type="domain" description="Lysine-specific metallo-endopeptidase" evidence="16">
    <location>
        <begin position="202"/>
        <end position="346"/>
    </location>
</feature>
<gene>
    <name evidence="17" type="ORF">BK809_0006008</name>
</gene>
<comment type="similarity">
    <text evidence="3 15">Belongs to the peptidase M35 family.</text>
</comment>
<reference evidence="17 18" key="1">
    <citation type="submission" date="2017-01" db="EMBL/GenBank/DDBJ databases">
        <title>Draft genome sequence of Diplodia seriata F98.1, a fungal species involved in grapevine trunk diseases.</title>
        <authorList>
            <person name="Robert-Siegwald G."/>
            <person name="Vallet J."/>
            <person name="Abou-Mansour E."/>
            <person name="Xu J."/>
            <person name="Rey P."/>
            <person name="Bertsch C."/>
            <person name="Rego C."/>
            <person name="Larignon P."/>
            <person name="Fontaine F."/>
            <person name="Lebrun M.-H."/>
        </authorList>
    </citation>
    <scope>NUCLEOTIDE SEQUENCE [LARGE SCALE GENOMIC DNA]</scope>
    <source>
        <strain evidence="17 18">F98.1</strain>
    </source>
</reference>
<keyword evidence="11 15" id="KW-0482">Metalloprotease</keyword>
<feature type="binding site" evidence="14">
    <location>
        <position position="303"/>
    </location>
    <ligand>
        <name>Zn(2+)</name>
        <dbReference type="ChEBI" id="CHEBI:29105"/>
        <note>catalytic</note>
    </ligand>
</feature>
<evidence type="ECO:0000256" key="6">
    <source>
        <dbReference type="ARBA" id="ARBA00022685"/>
    </source>
</evidence>
<keyword evidence="5 15" id="KW-0645">Protease</keyword>
<feature type="binding site" evidence="14">
    <location>
        <position position="307"/>
    </location>
    <ligand>
        <name>Zn(2+)</name>
        <dbReference type="ChEBI" id="CHEBI:29105"/>
        <note>catalytic</note>
    </ligand>
</feature>
<dbReference type="InterPro" id="IPR029463">
    <property type="entry name" value="Lys_MEP"/>
</dbReference>
<dbReference type="PANTHER" id="PTHR37016">
    <property type="match status" value="1"/>
</dbReference>
<comment type="cofactor">
    <cofactor evidence="14 15">
        <name>Zn(2+)</name>
        <dbReference type="ChEBI" id="CHEBI:29105"/>
    </cofactor>
    <text evidence="14 15">Binds 1 zinc ion per subunit.</text>
</comment>
<keyword evidence="9 15" id="KW-0378">Hydrolase</keyword>
<dbReference type="AlphaFoldDB" id="A0A1S8BPB6"/>
<proteinExistence type="inferred from homology"/>
<keyword evidence="4 15" id="KW-0964">Secreted</keyword>
<evidence type="ECO:0000313" key="17">
    <source>
        <dbReference type="EMBL" id="OMP89286.1"/>
    </source>
</evidence>
<dbReference type="GO" id="GO:0005576">
    <property type="term" value="C:extracellular region"/>
    <property type="evidence" value="ECO:0007669"/>
    <property type="project" value="UniProtKB-SubCell"/>
</dbReference>